<evidence type="ECO:0000313" key="2">
    <source>
        <dbReference type="Proteomes" id="UP000739069"/>
    </source>
</evidence>
<dbReference type="InterPro" id="IPR017523">
    <property type="entry name" value="Rv3268"/>
</dbReference>
<evidence type="ECO:0008006" key="3">
    <source>
        <dbReference type="Google" id="ProtNLM"/>
    </source>
</evidence>
<organism evidence="1 2">
    <name type="scientific">Rothia mucilaginosa</name>
    <dbReference type="NCBI Taxonomy" id="43675"/>
    <lineage>
        <taxon>Bacteria</taxon>
        <taxon>Bacillati</taxon>
        <taxon>Actinomycetota</taxon>
        <taxon>Actinomycetes</taxon>
        <taxon>Micrococcales</taxon>
        <taxon>Micrococcaceae</taxon>
        <taxon>Rothia</taxon>
    </lineage>
</organism>
<dbReference type="EMBL" id="JAGZXI010000011">
    <property type="protein sequence ID" value="MBS6635525.1"/>
    <property type="molecule type" value="Genomic_DNA"/>
</dbReference>
<protein>
    <recommendedName>
        <fullName evidence="3">50S ribosomal protein L7/L12</fullName>
    </recommendedName>
</protein>
<dbReference type="Proteomes" id="UP000739069">
    <property type="component" value="Unassembled WGS sequence"/>
</dbReference>
<comment type="caution">
    <text evidence="1">The sequence shown here is derived from an EMBL/GenBank/DDBJ whole genome shotgun (WGS) entry which is preliminary data.</text>
</comment>
<evidence type="ECO:0000313" key="1">
    <source>
        <dbReference type="EMBL" id="MBS6635525.1"/>
    </source>
</evidence>
<proteinExistence type="predicted"/>
<accession>A0A943TES8</accession>
<gene>
    <name evidence="1" type="ORF">KH265_07765</name>
</gene>
<dbReference type="RefSeq" id="WP_294453391.1">
    <property type="nucleotide sequence ID" value="NZ_CAURUP010000002.1"/>
</dbReference>
<dbReference type="NCBIfam" id="TIGR03089">
    <property type="entry name" value="TIGR03089 family protein"/>
    <property type="match status" value="1"/>
</dbReference>
<name>A0A943TES8_9MICC</name>
<reference evidence="1" key="1">
    <citation type="submission" date="2021-02" db="EMBL/GenBank/DDBJ databases">
        <title>Infant gut strain persistence is associated with maternal origin, phylogeny, and functional potential including surface adhesion and iron acquisition.</title>
        <authorList>
            <person name="Lou Y.C."/>
        </authorList>
    </citation>
    <scope>NUCLEOTIDE SEQUENCE</scope>
    <source>
        <strain evidence="1">L1_008_092G1_dasL1_008_092G1_concoct_16</strain>
    </source>
</reference>
<sequence length="264" mass="28547">MVTLSPTGPVAPASLNRFFETLSSIQTPALIWYSDDGERIELSGRVLMNWVNKAANLLIEECDLAADEAFDLQAPLHWRPLVVGLAALRVGATLNQDEPLAAAVCTEQDAHFVNDPAYLLAVDRAPLALAYSGDLTALQTYADEVLDFCALVPSMGDHYEGLLPDESTEVIEGFTYSEAYAQIRQLADSYRGETLSGGQRALALMLSPSYGFDSSNATLSTLMQALAIMASGHAVFLADPAVEWSEERLTSLLEAERAKELPCS</sequence>
<dbReference type="AlphaFoldDB" id="A0A943TES8"/>